<dbReference type="GO" id="GO:0046872">
    <property type="term" value="F:metal ion binding"/>
    <property type="evidence" value="ECO:0007669"/>
    <property type="project" value="UniProtKB-KW"/>
</dbReference>
<dbReference type="PANTHER" id="PTHR38674">
    <property type="entry name" value="ALKANE 1-MONOOXYGENASE 1"/>
    <property type="match status" value="1"/>
</dbReference>
<evidence type="ECO:0000256" key="10">
    <source>
        <dbReference type="ARBA" id="ARBA00023033"/>
    </source>
</evidence>
<evidence type="ECO:0000256" key="7">
    <source>
        <dbReference type="ARBA" id="ARBA00022989"/>
    </source>
</evidence>
<feature type="transmembrane region" description="Helical" evidence="12">
    <location>
        <begin position="47"/>
        <end position="68"/>
    </location>
</feature>
<organism evidence="14 17">
    <name type="scientific">Leptospira adleri</name>
    <dbReference type="NCBI Taxonomy" id="2023186"/>
    <lineage>
        <taxon>Bacteria</taxon>
        <taxon>Pseudomonadati</taxon>
        <taxon>Spirochaetota</taxon>
        <taxon>Spirochaetia</taxon>
        <taxon>Leptospirales</taxon>
        <taxon>Leptospiraceae</taxon>
        <taxon>Leptospira</taxon>
    </lineage>
</organism>
<sequence length="390" mass="45078">MEKFKEITMERVESSYVDKKRYVWLLSLIFPSAPILGIWAAHATGWGIFYAMVLIIFYLILPVLDMIFPEDPNNPPESIVPALEEDPYYRILPRLTIPVHYASLIVCAWWVSTHSLSWWEFLLLTLSLGFVNGLAINTGHELGHKKESLDRWLAKLVLASVGYGHFFIEHNKGHHRFVATPEDPATSRMGENIYKFALREIPGAFLRSWNLEKIRLERSGKSVWNWDNEILQPLAVTLVVYGALVVAFGPIMIIFLPIQAAFGWWQLTTANYIEHYGLLRQKGEDGRYEQCQPRHSWNSNHLISNLLLFHLQRHSDHHAHPTRHYQSLRHFDDSPQMPNGYGGMFGVALFTPLFRSLMDPRVVSWAGGDLSKIQIDESHKKEIYKKYGKE</sequence>
<evidence type="ECO:0000256" key="5">
    <source>
        <dbReference type="ARBA" id="ARBA00022692"/>
    </source>
</evidence>
<keyword evidence="7 12" id="KW-1133">Transmembrane helix</keyword>
<evidence type="ECO:0000256" key="9">
    <source>
        <dbReference type="ARBA" id="ARBA00023004"/>
    </source>
</evidence>
<keyword evidence="10 14" id="KW-0503">Monooxygenase</keyword>
<keyword evidence="9" id="KW-0408">Iron</keyword>
<feature type="transmembrane region" description="Helical" evidence="12">
    <location>
        <begin position="234"/>
        <end position="256"/>
    </location>
</feature>
<dbReference type="GO" id="GO:0005886">
    <property type="term" value="C:plasma membrane"/>
    <property type="evidence" value="ECO:0007669"/>
    <property type="project" value="UniProtKB-SubCell"/>
</dbReference>
<dbReference type="AlphaFoldDB" id="A0A2M9YMN6"/>
<comment type="caution">
    <text evidence="14">The sequence shown here is derived from an EMBL/GenBank/DDBJ whole genome shotgun (WGS) entry which is preliminary data.</text>
</comment>
<dbReference type="Proteomes" id="UP000232188">
    <property type="component" value="Unassembled WGS sequence"/>
</dbReference>
<reference evidence="16 17" key="1">
    <citation type="submission" date="2017-07" db="EMBL/GenBank/DDBJ databases">
        <title>Leptospira spp. isolated from tropical soils.</title>
        <authorList>
            <person name="Thibeaux R."/>
            <person name="Iraola G."/>
            <person name="Ferres I."/>
            <person name="Bierque E."/>
            <person name="Girault D."/>
            <person name="Soupe-Gilbert M.-E."/>
            <person name="Picardeau M."/>
            <person name="Goarant C."/>
        </authorList>
    </citation>
    <scope>NUCLEOTIDE SEQUENCE [LARGE SCALE GENOMIC DNA]</scope>
    <source>
        <strain evidence="14 17">FH2-B-C1</strain>
        <strain evidence="15 16">FH2-B-D1</strain>
    </source>
</reference>
<keyword evidence="16" id="KW-1185">Reference proteome</keyword>
<feature type="domain" description="Fatty acid desaturase" evidence="13">
    <location>
        <begin position="118"/>
        <end position="341"/>
    </location>
</feature>
<keyword evidence="8" id="KW-0560">Oxidoreductase</keyword>
<dbReference type="Pfam" id="PF00487">
    <property type="entry name" value="FA_desaturase"/>
    <property type="match status" value="1"/>
</dbReference>
<gene>
    <name evidence="15" type="ORF">CH376_21610</name>
    <name evidence="14" type="ORF">CH380_13730</name>
</gene>
<evidence type="ECO:0000313" key="17">
    <source>
        <dbReference type="Proteomes" id="UP000232188"/>
    </source>
</evidence>
<keyword evidence="3" id="KW-1003">Cell membrane</keyword>
<keyword evidence="5 12" id="KW-0812">Transmembrane</keyword>
<evidence type="ECO:0000256" key="11">
    <source>
        <dbReference type="ARBA" id="ARBA00023136"/>
    </source>
</evidence>
<dbReference type="EMBL" id="NPDU01000094">
    <property type="protein sequence ID" value="PJZ59836.1"/>
    <property type="molecule type" value="Genomic_DNA"/>
</dbReference>
<evidence type="ECO:0000256" key="1">
    <source>
        <dbReference type="ARBA" id="ARBA00004429"/>
    </source>
</evidence>
<accession>A0A2M9YMN6</accession>
<keyword evidence="6" id="KW-0479">Metal-binding</keyword>
<dbReference type="GO" id="GO:0004497">
    <property type="term" value="F:monooxygenase activity"/>
    <property type="evidence" value="ECO:0007669"/>
    <property type="project" value="UniProtKB-KW"/>
</dbReference>
<dbReference type="EMBL" id="NPDV01000011">
    <property type="protein sequence ID" value="PJZ52801.1"/>
    <property type="molecule type" value="Genomic_DNA"/>
</dbReference>
<dbReference type="InterPro" id="IPR005804">
    <property type="entry name" value="FA_desaturase_dom"/>
</dbReference>
<dbReference type="PANTHER" id="PTHR38674:SF1">
    <property type="entry name" value="ALKANE 1-MONOOXYGENASE 1"/>
    <property type="match status" value="1"/>
</dbReference>
<evidence type="ECO:0000256" key="4">
    <source>
        <dbReference type="ARBA" id="ARBA00022519"/>
    </source>
</evidence>
<protein>
    <submittedName>
        <fullName evidence="14">Alkane 1-monooxygenase</fullName>
    </submittedName>
</protein>
<proteinExistence type="inferred from homology"/>
<evidence type="ECO:0000256" key="12">
    <source>
        <dbReference type="SAM" id="Phobius"/>
    </source>
</evidence>
<evidence type="ECO:0000313" key="14">
    <source>
        <dbReference type="EMBL" id="PJZ52801.1"/>
    </source>
</evidence>
<keyword evidence="4" id="KW-0997">Cell inner membrane</keyword>
<dbReference type="GO" id="GO:0006629">
    <property type="term" value="P:lipid metabolic process"/>
    <property type="evidence" value="ECO:0007669"/>
    <property type="project" value="InterPro"/>
</dbReference>
<name>A0A2M9YMN6_9LEPT</name>
<evidence type="ECO:0000259" key="13">
    <source>
        <dbReference type="Pfam" id="PF00487"/>
    </source>
</evidence>
<evidence type="ECO:0000256" key="8">
    <source>
        <dbReference type="ARBA" id="ARBA00023002"/>
    </source>
</evidence>
<comment type="similarity">
    <text evidence="2">Belongs to the fatty acid desaturase type 1 family. AlkB subfamily.</text>
</comment>
<dbReference type="InterPro" id="IPR033885">
    <property type="entry name" value="AlkB/XylM"/>
</dbReference>
<evidence type="ECO:0000256" key="6">
    <source>
        <dbReference type="ARBA" id="ARBA00022723"/>
    </source>
</evidence>
<comment type="subcellular location">
    <subcellularLocation>
        <location evidence="1">Cell inner membrane</location>
        <topology evidence="1">Multi-pass membrane protein</topology>
    </subcellularLocation>
</comment>
<dbReference type="Proteomes" id="UP000232149">
    <property type="component" value="Unassembled WGS sequence"/>
</dbReference>
<feature type="transmembrane region" description="Helical" evidence="12">
    <location>
        <begin position="21"/>
        <end position="41"/>
    </location>
</feature>
<evidence type="ECO:0000313" key="15">
    <source>
        <dbReference type="EMBL" id="PJZ59836.1"/>
    </source>
</evidence>
<keyword evidence="11 12" id="KW-0472">Membrane</keyword>
<evidence type="ECO:0000256" key="2">
    <source>
        <dbReference type="ARBA" id="ARBA00010823"/>
    </source>
</evidence>
<evidence type="ECO:0000256" key="3">
    <source>
        <dbReference type="ARBA" id="ARBA00022475"/>
    </source>
</evidence>
<dbReference type="CDD" id="cd03512">
    <property type="entry name" value="Alkane-hydroxylase"/>
    <property type="match status" value="1"/>
</dbReference>
<feature type="transmembrane region" description="Helical" evidence="12">
    <location>
        <begin position="118"/>
        <end position="140"/>
    </location>
</feature>
<evidence type="ECO:0000313" key="16">
    <source>
        <dbReference type="Proteomes" id="UP000232149"/>
    </source>
</evidence>
<feature type="transmembrane region" description="Helical" evidence="12">
    <location>
        <begin position="95"/>
        <end position="112"/>
    </location>
</feature>